<comment type="caution">
    <text evidence="16">The sequence shown here is derived from an EMBL/GenBank/DDBJ whole genome shotgun (WGS) entry which is preliminary data.</text>
</comment>
<dbReference type="InterPro" id="IPR020563">
    <property type="entry name" value="X-over_junc_endoDNase_Mg_BS"/>
</dbReference>
<dbReference type="PRINTS" id="PR00696">
    <property type="entry name" value="RSOLVASERUVC"/>
</dbReference>
<keyword evidence="11 13" id="KW-0234">DNA repair</keyword>
<evidence type="ECO:0000256" key="9">
    <source>
        <dbReference type="ARBA" id="ARBA00023125"/>
    </source>
</evidence>
<keyword evidence="9 13" id="KW-0238">DNA-binding</keyword>
<feature type="region of interest" description="Disordered" evidence="15">
    <location>
        <begin position="194"/>
        <end position="227"/>
    </location>
</feature>
<evidence type="ECO:0000256" key="2">
    <source>
        <dbReference type="ARBA" id="ARBA00022490"/>
    </source>
</evidence>
<dbReference type="PROSITE" id="PS01321">
    <property type="entry name" value="RUVC"/>
    <property type="match status" value="1"/>
</dbReference>
<comment type="subcellular location">
    <subcellularLocation>
        <location evidence="13">Cytoplasm</location>
    </subcellularLocation>
</comment>
<evidence type="ECO:0000256" key="12">
    <source>
        <dbReference type="ARBA" id="ARBA00029354"/>
    </source>
</evidence>
<comment type="subunit">
    <text evidence="13">Homodimer which binds Holliday junction (HJ) DNA. The HJ becomes 2-fold symmetrical on binding to RuvC with unstacked arms; it has a different conformation from HJ DNA in complex with RuvA. In the full resolvosome a probable DNA-RuvA(4)-RuvB(12)-RuvC(2) complex forms which resolves the HJ.</text>
</comment>
<evidence type="ECO:0000256" key="7">
    <source>
        <dbReference type="ARBA" id="ARBA00022801"/>
    </source>
</evidence>
<evidence type="ECO:0000256" key="3">
    <source>
        <dbReference type="ARBA" id="ARBA00022722"/>
    </source>
</evidence>
<dbReference type="GO" id="GO:0048476">
    <property type="term" value="C:Holliday junction resolvase complex"/>
    <property type="evidence" value="ECO:0007669"/>
    <property type="project" value="UniProtKB-UniRule"/>
</dbReference>
<evidence type="ECO:0000256" key="8">
    <source>
        <dbReference type="ARBA" id="ARBA00022842"/>
    </source>
</evidence>
<keyword evidence="17" id="KW-1185">Reference proteome</keyword>
<dbReference type="AlphaFoldDB" id="A0A511YUF1"/>
<evidence type="ECO:0000256" key="14">
    <source>
        <dbReference type="NCBIfam" id="TIGR00228"/>
    </source>
</evidence>
<sequence length="227" mass="23381">MERSDATRPRVASKTLHTGRGCETGTVRVLGVDPGLTRCGLGVVDAAPGRRAVLVDVGVARSQPGQPPEARLALIAGEVDAWLDRHSPDAVAVEQVFAQHNLRTVMGTAQVSGVVMLAAARRGIPVALHTPSEVKAAVTGHGRASKAQVQAMVARILGLAEAPQPADAADALALAVCHLWRPLPGGLAAPDAPVGTRVATGSGRPAGRTRAQEEWARAEAAARRGGR</sequence>
<comment type="similarity">
    <text evidence="1 13">Belongs to the RuvC family.</text>
</comment>
<keyword evidence="2 13" id="KW-0963">Cytoplasm</keyword>
<feature type="binding site" evidence="13">
    <location>
        <position position="33"/>
    </location>
    <ligand>
        <name>Mg(2+)</name>
        <dbReference type="ChEBI" id="CHEBI:18420"/>
        <label>1</label>
    </ligand>
</feature>
<dbReference type="InterPro" id="IPR012337">
    <property type="entry name" value="RNaseH-like_sf"/>
</dbReference>
<reference evidence="16 17" key="1">
    <citation type="submission" date="2019-07" db="EMBL/GenBank/DDBJ databases">
        <title>Whole genome shotgun sequence of Actinotalea fermentans NBRC 105374.</title>
        <authorList>
            <person name="Hosoyama A."/>
            <person name="Uohara A."/>
            <person name="Ohji S."/>
            <person name="Ichikawa N."/>
        </authorList>
    </citation>
    <scope>NUCLEOTIDE SEQUENCE [LARGE SCALE GENOMIC DNA]</scope>
    <source>
        <strain evidence="16 17">NBRC 105374</strain>
    </source>
</reference>
<evidence type="ECO:0000256" key="10">
    <source>
        <dbReference type="ARBA" id="ARBA00023172"/>
    </source>
</evidence>
<keyword evidence="8 13" id="KW-0460">Magnesium</keyword>
<dbReference type="EC" id="3.1.21.10" evidence="13 14"/>
<dbReference type="GO" id="GO:0006310">
    <property type="term" value="P:DNA recombination"/>
    <property type="evidence" value="ECO:0007669"/>
    <property type="project" value="UniProtKB-UniRule"/>
</dbReference>
<name>A0A511YUF1_9CELL</name>
<feature type="active site" evidence="13">
    <location>
        <position position="33"/>
    </location>
</feature>
<evidence type="ECO:0000256" key="5">
    <source>
        <dbReference type="ARBA" id="ARBA00022759"/>
    </source>
</evidence>
<evidence type="ECO:0000256" key="1">
    <source>
        <dbReference type="ARBA" id="ARBA00009518"/>
    </source>
</evidence>
<dbReference type="InterPro" id="IPR002176">
    <property type="entry name" value="X-over_junc_endoDNase_RuvC"/>
</dbReference>
<dbReference type="PANTHER" id="PTHR30194:SF3">
    <property type="entry name" value="CROSSOVER JUNCTION ENDODEOXYRIBONUCLEASE RUVC"/>
    <property type="match status" value="1"/>
</dbReference>
<feature type="active site" evidence="13">
    <location>
        <position position="167"/>
    </location>
</feature>
<organism evidence="16 17">
    <name type="scientific">Actinotalea fermentans</name>
    <dbReference type="NCBI Taxonomy" id="43671"/>
    <lineage>
        <taxon>Bacteria</taxon>
        <taxon>Bacillati</taxon>
        <taxon>Actinomycetota</taxon>
        <taxon>Actinomycetes</taxon>
        <taxon>Micrococcales</taxon>
        <taxon>Cellulomonadaceae</taxon>
        <taxon>Actinotalea</taxon>
    </lineage>
</organism>
<dbReference type="GO" id="GO:0008821">
    <property type="term" value="F:crossover junction DNA endonuclease activity"/>
    <property type="evidence" value="ECO:0007669"/>
    <property type="project" value="UniProtKB-UniRule"/>
</dbReference>
<accession>A0A511YUF1</accession>
<protein>
    <recommendedName>
        <fullName evidence="13 14">Crossover junction endodeoxyribonuclease RuvC</fullName>
        <ecNumber evidence="13 14">3.1.21.10</ecNumber>
    </recommendedName>
    <alternativeName>
        <fullName evidence="13">Holliday junction nuclease RuvC</fullName>
    </alternativeName>
    <alternativeName>
        <fullName evidence="13">Holliday junction resolvase RuvC</fullName>
    </alternativeName>
</protein>
<dbReference type="NCBIfam" id="TIGR00228">
    <property type="entry name" value="ruvC"/>
    <property type="match status" value="1"/>
</dbReference>
<dbReference type="EMBL" id="BJYK01000001">
    <property type="protein sequence ID" value="GEN78821.1"/>
    <property type="molecule type" value="Genomic_DNA"/>
</dbReference>
<dbReference type="SUPFAM" id="SSF53098">
    <property type="entry name" value="Ribonuclease H-like"/>
    <property type="match status" value="1"/>
</dbReference>
<proteinExistence type="inferred from homology"/>
<comment type="catalytic activity">
    <reaction evidence="12 13">
        <text>Endonucleolytic cleavage at a junction such as a reciprocal single-stranded crossover between two homologous DNA duplexes (Holliday junction).</text>
        <dbReference type="EC" id="3.1.21.10"/>
    </reaction>
</comment>
<evidence type="ECO:0000313" key="16">
    <source>
        <dbReference type="EMBL" id="GEN78821.1"/>
    </source>
</evidence>
<dbReference type="InterPro" id="IPR036397">
    <property type="entry name" value="RNaseH_sf"/>
</dbReference>
<feature type="binding site" evidence="13">
    <location>
        <position position="167"/>
    </location>
    <ligand>
        <name>Mg(2+)</name>
        <dbReference type="ChEBI" id="CHEBI:18420"/>
        <label>1</label>
    </ligand>
</feature>
<dbReference type="FunFam" id="3.30.420.10:FF:000002">
    <property type="entry name" value="Crossover junction endodeoxyribonuclease RuvC"/>
    <property type="match status" value="1"/>
</dbReference>
<evidence type="ECO:0000313" key="17">
    <source>
        <dbReference type="Proteomes" id="UP000321484"/>
    </source>
</evidence>
<keyword evidence="7 13" id="KW-0378">Hydrolase</keyword>
<dbReference type="CDD" id="cd16962">
    <property type="entry name" value="RuvC"/>
    <property type="match status" value="1"/>
</dbReference>
<dbReference type="GO" id="GO:0005737">
    <property type="term" value="C:cytoplasm"/>
    <property type="evidence" value="ECO:0007669"/>
    <property type="project" value="UniProtKB-SubCell"/>
</dbReference>
<evidence type="ECO:0000256" key="11">
    <source>
        <dbReference type="ARBA" id="ARBA00023204"/>
    </source>
</evidence>
<feature type="active site" evidence="13">
    <location>
        <position position="94"/>
    </location>
</feature>
<comment type="function">
    <text evidence="13">The RuvA-RuvB-RuvC complex processes Holliday junction (HJ) DNA during genetic recombination and DNA repair. Endonuclease that resolves HJ intermediates. Cleaves cruciform DNA by making single-stranded nicks across the HJ at symmetrical positions within the homologous arms, yielding a 5'-phosphate and a 3'-hydroxyl group; requires a central core of homology in the junction. The consensus cleavage sequence is 5'-(A/T)TT(C/G)-3'. Cleavage occurs on the 3'-side of the TT dinucleotide at the point of strand exchange. HJ branch migration catalyzed by RuvA-RuvB allows RuvC to scan DNA until it finds its consensus sequence, where it cleaves and resolves the cruciform DNA.</text>
</comment>
<dbReference type="Pfam" id="PF02075">
    <property type="entry name" value="RuvC"/>
    <property type="match status" value="1"/>
</dbReference>
<keyword evidence="3 13" id="KW-0540">Nuclease</keyword>
<evidence type="ECO:0000256" key="6">
    <source>
        <dbReference type="ARBA" id="ARBA00022763"/>
    </source>
</evidence>
<dbReference type="HAMAP" id="MF_00034">
    <property type="entry name" value="RuvC"/>
    <property type="match status" value="1"/>
</dbReference>
<feature type="compositionally biased region" description="Basic and acidic residues" evidence="15">
    <location>
        <begin position="210"/>
        <end position="227"/>
    </location>
</feature>
<keyword evidence="6 13" id="KW-0227">DNA damage</keyword>
<feature type="binding site" evidence="13">
    <location>
        <position position="94"/>
    </location>
    <ligand>
        <name>Mg(2+)</name>
        <dbReference type="ChEBI" id="CHEBI:18420"/>
        <label>2</label>
    </ligand>
</feature>
<dbReference type="Proteomes" id="UP000321484">
    <property type="component" value="Unassembled WGS sequence"/>
</dbReference>
<gene>
    <name evidence="13 16" type="primary">ruvC</name>
    <name evidence="16" type="ORF">AFE02nite_05550</name>
</gene>
<dbReference type="Gene3D" id="3.30.420.10">
    <property type="entry name" value="Ribonuclease H-like superfamily/Ribonuclease H"/>
    <property type="match status" value="1"/>
</dbReference>
<dbReference type="PANTHER" id="PTHR30194">
    <property type="entry name" value="CROSSOVER JUNCTION ENDODEOXYRIBONUCLEASE RUVC"/>
    <property type="match status" value="1"/>
</dbReference>
<evidence type="ECO:0000256" key="4">
    <source>
        <dbReference type="ARBA" id="ARBA00022723"/>
    </source>
</evidence>
<keyword evidence="10 13" id="KW-0233">DNA recombination</keyword>
<keyword evidence="5 13" id="KW-0255">Endonuclease</keyword>
<comment type="cofactor">
    <cofactor evidence="13">
        <name>Mg(2+)</name>
        <dbReference type="ChEBI" id="CHEBI:18420"/>
    </cofactor>
    <text evidence="13">Binds 2 Mg(2+) ion per subunit.</text>
</comment>
<dbReference type="GO" id="GO:0000287">
    <property type="term" value="F:magnesium ion binding"/>
    <property type="evidence" value="ECO:0007669"/>
    <property type="project" value="UniProtKB-UniRule"/>
</dbReference>
<dbReference type="GO" id="GO:0003677">
    <property type="term" value="F:DNA binding"/>
    <property type="evidence" value="ECO:0007669"/>
    <property type="project" value="UniProtKB-KW"/>
</dbReference>
<keyword evidence="4 13" id="KW-0479">Metal-binding</keyword>
<evidence type="ECO:0000256" key="15">
    <source>
        <dbReference type="SAM" id="MobiDB-lite"/>
    </source>
</evidence>
<evidence type="ECO:0000256" key="13">
    <source>
        <dbReference type="HAMAP-Rule" id="MF_00034"/>
    </source>
</evidence>
<dbReference type="GO" id="GO:0006281">
    <property type="term" value="P:DNA repair"/>
    <property type="evidence" value="ECO:0007669"/>
    <property type="project" value="UniProtKB-UniRule"/>
</dbReference>